<sequence length="406" mass="46229">MQNLCTIYSSQKLDDRLIELINKNFNNPKINIEEQGENKIIKFHKKNGFLKGKTNFQISSRSRNNNVSLEEDKSALAANLIGIKGFISQIPGASVEGKSGMNLLIDSFTTETAVLCDSSTSPELLNSVKQIVQEKDCMLFCQEGQFIGRGKFPHFLDKDLKLLIDVNGNSEIFESSKLTIDMDEREKVQLFPDQIERKKRNIEFVKSLGIKTIDHLPVIESEQEVNIRTSEEIASRVVMLAITNLVAFSTISGEEALNSITKYNLEKYLTPDENDFLQNPTENLKNRMSWRCEGIWVLCWALGIVDDLGSASDLVNLNDIPQDNYPIKPQTDPNTFINKDHKIRSVKEILDATDLYFRLNWACVNSRLAGSELTEVHPAVVYERQYALNWLVNYMDQDWDDVTCDT</sequence>
<dbReference type="Pfam" id="PF14094">
    <property type="entry name" value="DUF4272"/>
    <property type="match status" value="1"/>
</dbReference>
<accession>A0A848IT62</accession>
<gene>
    <name evidence="1" type="ORF">HH304_04520</name>
</gene>
<dbReference type="Proteomes" id="UP000559010">
    <property type="component" value="Unassembled WGS sequence"/>
</dbReference>
<dbReference type="AlphaFoldDB" id="A0A848IT62"/>
<dbReference type="InterPro" id="IPR025368">
    <property type="entry name" value="DUF4272"/>
</dbReference>
<keyword evidence="2" id="KW-1185">Reference proteome</keyword>
<evidence type="ECO:0000313" key="1">
    <source>
        <dbReference type="EMBL" id="NMM47653.1"/>
    </source>
</evidence>
<evidence type="ECO:0000313" key="2">
    <source>
        <dbReference type="Proteomes" id="UP000559010"/>
    </source>
</evidence>
<comment type="caution">
    <text evidence="1">The sequence shown here is derived from an EMBL/GenBank/DDBJ whole genome shotgun (WGS) entry which is preliminary data.</text>
</comment>
<reference evidence="1 2" key="1">
    <citation type="submission" date="2020-04" db="EMBL/GenBank/DDBJ databases">
        <title>Flammeovirgaceae bacterium KN852 isolated from deep sea.</title>
        <authorList>
            <person name="Zhang D.-C."/>
        </authorList>
    </citation>
    <scope>NUCLEOTIDE SEQUENCE [LARGE SCALE GENOMIC DNA]</scope>
    <source>
        <strain evidence="1 2">KN852</strain>
    </source>
</reference>
<name>A0A848IT62_9BACT</name>
<organism evidence="1 2">
    <name type="scientific">Marinigracilibium pacificum</name>
    <dbReference type="NCBI Taxonomy" id="2729599"/>
    <lineage>
        <taxon>Bacteria</taxon>
        <taxon>Pseudomonadati</taxon>
        <taxon>Bacteroidota</taxon>
        <taxon>Cytophagia</taxon>
        <taxon>Cytophagales</taxon>
        <taxon>Flammeovirgaceae</taxon>
        <taxon>Marinigracilibium</taxon>
    </lineage>
</organism>
<proteinExistence type="predicted"/>
<dbReference type="EMBL" id="JABBNU010000002">
    <property type="protein sequence ID" value="NMM47653.1"/>
    <property type="molecule type" value="Genomic_DNA"/>
</dbReference>
<protein>
    <submittedName>
        <fullName evidence="1">DUF4272 domain-containing protein</fullName>
    </submittedName>
</protein>
<dbReference type="RefSeq" id="WP_169678270.1">
    <property type="nucleotide sequence ID" value="NZ_JABBNU010000002.1"/>
</dbReference>